<proteinExistence type="predicted"/>
<dbReference type="Proteomes" id="UP001303889">
    <property type="component" value="Unassembled WGS sequence"/>
</dbReference>
<dbReference type="PANTHER" id="PTHR38847">
    <property type="match status" value="1"/>
</dbReference>
<evidence type="ECO:0008006" key="4">
    <source>
        <dbReference type="Google" id="ProtNLM"/>
    </source>
</evidence>
<gene>
    <name evidence="2" type="ORF">C8A05DRAFT_47613</name>
</gene>
<dbReference type="PANTHER" id="PTHR38847:SF1">
    <property type="entry name" value="PSEUDOURIDINE SYNTHASE RSUA_RLUA-LIKE DOMAIN-CONTAINING PROTEIN"/>
    <property type="match status" value="1"/>
</dbReference>
<reference evidence="2" key="1">
    <citation type="journal article" date="2023" name="Mol. Phylogenet. Evol.">
        <title>Genome-scale phylogeny and comparative genomics of the fungal order Sordariales.</title>
        <authorList>
            <person name="Hensen N."/>
            <person name="Bonometti L."/>
            <person name="Westerberg I."/>
            <person name="Brannstrom I.O."/>
            <person name="Guillou S."/>
            <person name="Cros-Aarteil S."/>
            <person name="Calhoun S."/>
            <person name="Haridas S."/>
            <person name="Kuo A."/>
            <person name="Mondo S."/>
            <person name="Pangilinan J."/>
            <person name="Riley R."/>
            <person name="LaButti K."/>
            <person name="Andreopoulos B."/>
            <person name="Lipzen A."/>
            <person name="Chen C."/>
            <person name="Yan M."/>
            <person name="Daum C."/>
            <person name="Ng V."/>
            <person name="Clum A."/>
            <person name="Steindorff A."/>
            <person name="Ohm R.A."/>
            <person name="Martin F."/>
            <person name="Silar P."/>
            <person name="Natvig D.O."/>
            <person name="Lalanne C."/>
            <person name="Gautier V."/>
            <person name="Ament-Velasquez S.L."/>
            <person name="Kruys A."/>
            <person name="Hutchinson M.I."/>
            <person name="Powell A.J."/>
            <person name="Barry K."/>
            <person name="Miller A.N."/>
            <person name="Grigoriev I.V."/>
            <person name="Debuchy R."/>
            <person name="Gladieux P."/>
            <person name="Hiltunen Thoren M."/>
            <person name="Johannesson H."/>
        </authorList>
    </citation>
    <scope>NUCLEOTIDE SEQUENCE</scope>
    <source>
        <strain evidence="2">CBS 103.79</strain>
    </source>
</reference>
<comment type="caution">
    <text evidence="2">The sequence shown here is derived from an EMBL/GenBank/DDBJ whole genome shotgun (WGS) entry which is preliminary data.</text>
</comment>
<dbReference type="AlphaFoldDB" id="A0AAN6MBV6"/>
<evidence type="ECO:0000256" key="1">
    <source>
        <dbReference type="SAM" id="SignalP"/>
    </source>
</evidence>
<dbReference type="InterPro" id="IPR025649">
    <property type="entry name" value="DUF4360"/>
</dbReference>
<accession>A0AAN6MBV6</accession>
<protein>
    <recommendedName>
        <fullName evidence="4">Secreted protein</fullName>
    </recommendedName>
</protein>
<reference evidence="2" key="2">
    <citation type="submission" date="2023-05" db="EMBL/GenBank/DDBJ databases">
        <authorList>
            <consortium name="Lawrence Berkeley National Laboratory"/>
            <person name="Steindorff A."/>
            <person name="Hensen N."/>
            <person name="Bonometti L."/>
            <person name="Westerberg I."/>
            <person name="Brannstrom I.O."/>
            <person name="Guillou S."/>
            <person name="Cros-Aarteil S."/>
            <person name="Calhoun S."/>
            <person name="Haridas S."/>
            <person name="Kuo A."/>
            <person name="Mondo S."/>
            <person name="Pangilinan J."/>
            <person name="Riley R."/>
            <person name="Labutti K."/>
            <person name="Andreopoulos B."/>
            <person name="Lipzen A."/>
            <person name="Chen C."/>
            <person name="Yanf M."/>
            <person name="Daum C."/>
            <person name="Ng V."/>
            <person name="Clum A."/>
            <person name="Ohm R."/>
            <person name="Martin F."/>
            <person name="Silar P."/>
            <person name="Natvig D."/>
            <person name="Lalanne C."/>
            <person name="Gautier V."/>
            <person name="Ament-Velasquez S.L."/>
            <person name="Kruys A."/>
            <person name="Hutchinson M.I."/>
            <person name="Powell A.J."/>
            <person name="Barry K."/>
            <person name="Miller A.N."/>
            <person name="Grigoriev I.V."/>
            <person name="Debuchy R."/>
            <person name="Gladieux P."/>
            <person name="Thoren M.H."/>
            <person name="Johannesson H."/>
        </authorList>
    </citation>
    <scope>NUCLEOTIDE SEQUENCE</scope>
    <source>
        <strain evidence="2">CBS 103.79</strain>
    </source>
</reference>
<evidence type="ECO:0000313" key="3">
    <source>
        <dbReference type="Proteomes" id="UP001303889"/>
    </source>
</evidence>
<evidence type="ECO:0000313" key="2">
    <source>
        <dbReference type="EMBL" id="KAK3897925.1"/>
    </source>
</evidence>
<feature type="chain" id="PRO_5042878498" description="Secreted protein" evidence="1">
    <location>
        <begin position="17"/>
        <end position="205"/>
    </location>
</feature>
<keyword evidence="1" id="KW-0732">Signal</keyword>
<organism evidence="2 3">
    <name type="scientific">Staphylotrichum tortipilum</name>
    <dbReference type="NCBI Taxonomy" id="2831512"/>
    <lineage>
        <taxon>Eukaryota</taxon>
        <taxon>Fungi</taxon>
        <taxon>Dikarya</taxon>
        <taxon>Ascomycota</taxon>
        <taxon>Pezizomycotina</taxon>
        <taxon>Sordariomycetes</taxon>
        <taxon>Sordariomycetidae</taxon>
        <taxon>Sordariales</taxon>
        <taxon>Chaetomiaceae</taxon>
        <taxon>Staphylotrichum</taxon>
    </lineage>
</organism>
<keyword evidence="3" id="KW-1185">Reference proteome</keyword>
<sequence length="205" mass="21661">MLRFGIFTLLASVAVAAPSLTKRDGPIGQVQLISFSYTGKGCNAGRSTRAVLTPDPTALTLTYNGLVAQAGPDTPSGADHITCLVGLTLQIPQGWQFSIVKVDYHGIAKLPTGVTGTCQALYFFSGNSQQTTSSVSIRGPFDDDLVKTDALSAGSTTWSPCGNKIVLNIAATNKISPPNPNQLAVIAVGSNRPNRFYLQWRTCTI</sequence>
<dbReference type="Pfam" id="PF14273">
    <property type="entry name" value="DUF4360"/>
    <property type="match status" value="1"/>
</dbReference>
<name>A0AAN6MBV6_9PEZI</name>
<feature type="signal peptide" evidence="1">
    <location>
        <begin position="1"/>
        <end position="16"/>
    </location>
</feature>
<dbReference type="EMBL" id="MU856039">
    <property type="protein sequence ID" value="KAK3897925.1"/>
    <property type="molecule type" value="Genomic_DNA"/>
</dbReference>